<organism evidence="2 3">
    <name type="scientific">Arthrobotrys conoides</name>
    <dbReference type="NCBI Taxonomy" id="74498"/>
    <lineage>
        <taxon>Eukaryota</taxon>
        <taxon>Fungi</taxon>
        <taxon>Dikarya</taxon>
        <taxon>Ascomycota</taxon>
        <taxon>Pezizomycotina</taxon>
        <taxon>Orbiliomycetes</taxon>
        <taxon>Orbiliales</taxon>
        <taxon>Orbiliaceae</taxon>
        <taxon>Arthrobotrys</taxon>
    </lineage>
</organism>
<keyword evidence="3" id="KW-1185">Reference proteome</keyword>
<sequence length="422" mass="47327">MATINRIEGSTLLEKPFTGNSGVISCSYLSERNSFEGYIFKLRSFANGGESLSQLHLCRPEVCTALWGSVNGDIAGPGVVVSYIISNSMSLFFIIALTLYWEASRFFLRNLLCHKAELQIGKCIESLYLCILWLCISTQIASIVFLAKVDFGLNAAGMEFPSMEITWAVSTLMLLPLVHLCFLPNEVGYQDGLAGQNTLPSYKASCQTDNSSKSDIFRFRALSFCWLLSGYPFLSRMLETFSPSKIGEGSESMITTEEWNRIQQLCLDGVDGITVREQTLFTRFGIASWIWVTIFTLVGLVRVFLTRQEYEESKVLDKIERATSMSPRRGVFSRTSTTFTRLSLIVVNPILAGFGMWAIYRLQSYQGEILEKVGDPDANGAMEWSFGQVMAILVYGPVCLEVYKFGRIYFVGGPRNEIIYNQ</sequence>
<feature type="transmembrane region" description="Helical" evidence="1">
    <location>
        <begin position="127"/>
        <end position="145"/>
    </location>
</feature>
<dbReference type="AlphaFoldDB" id="A0AAN8NQZ9"/>
<reference evidence="2 3" key="1">
    <citation type="submission" date="2019-10" db="EMBL/GenBank/DDBJ databases">
        <authorList>
            <person name="Palmer J.M."/>
        </authorList>
    </citation>
    <scope>NUCLEOTIDE SEQUENCE [LARGE SCALE GENOMIC DNA]</scope>
    <source>
        <strain evidence="2 3">TWF506</strain>
    </source>
</reference>
<gene>
    <name evidence="2" type="ORF">TWF506_007346</name>
</gene>
<dbReference type="PROSITE" id="PS51257">
    <property type="entry name" value="PROKAR_LIPOPROTEIN"/>
    <property type="match status" value="1"/>
</dbReference>
<evidence type="ECO:0000313" key="3">
    <source>
        <dbReference type="Proteomes" id="UP001307849"/>
    </source>
</evidence>
<evidence type="ECO:0000256" key="1">
    <source>
        <dbReference type="SAM" id="Phobius"/>
    </source>
</evidence>
<dbReference type="EMBL" id="JAVHJM010000004">
    <property type="protein sequence ID" value="KAK6514988.1"/>
    <property type="molecule type" value="Genomic_DNA"/>
</dbReference>
<feature type="transmembrane region" description="Helical" evidence="1">
    <location>
        <begin position="80"/>
        <end position="101"/>
    </location>
</feature>
<keyword evidence="1" id="KW-0472">Membrane</keyword>
<proteinExistence type="predicted"/>
<dbReference type="Proteomes" id="UP001307849">
    <property type="component" value="Unassembled WGS sequence"/>
</dbReference>
<feature type="transmembrane region" description="Helical" evidence="1">
    <location>
        <begin position="338"/>
        <end position="360"/>
    </location>
</feature>
<name>A0AAN8NQZ9_9PEZI</name>
<keyword evidence="1" id="KW-0812">Transmembrane</keyword>
<evidence type="ECO:0000313" key="2">
    <source>
        <dbReference type="EMBL" id="KAK6514988.1"/>
    </source>
</evidence>
<feature type="transmembrane region" description="Helical" evidence="1">
    <location>
        <begin position="380"/>
        <end position="400"/>
    </location>
</feature>
<feature type="transmembrane region" description="Helical" evidence="1">
    <location>
        <begin position="165"/>
        <end position="183"/>
    </location>
</feature>
<feature type="transmembrane region" description="Helical" evidence="1">
    <location>
        <begin position="217"/>
        <end position="234"/>
    </location>
</feature>
<accession>A0AAN8NQZ9</accession>
<protein>
    <submittedName>
        <fullName evidence="2">Uncharacterized protein</fullName>
    </submittedName>
</protein>
<keyword evidence="1" id="KW-1133">Transmembrane helix</keyword>
<comment type="caution">
    <text evidence="2">The sequence shown here is derived from an EMBL/GenBank/DDBJ whole genome shotgun (WGS) entry which is preliminary data.</text>
</comment>
<feature type="transmembrane region" description="Helical" evidence="1">
    <location>
        <begin position="286"/>
        <end position="305"/>
    </location>
</feature>